<reference evidence="1" key="1">
    <citation type="journal article" date="2015" name="Nature">
        <title>Complex archaea that bridge the gap between prokaryotes and eukaryotes.</title>
        <authorList>
            <person name="Spang A."/>
            <person name="Saw J.H."/>
            <person name="Jorgensen S.L."/>
            <person name="Zaremba-Niedzwiedzka K."/>
            <person name="Martijn J."/>
            <person name="Lind A.E."/>
            <person name="van Eijk R."/>
            <person name="Schleper C."/>
            <person name="Guy L."/>
            <person name="Ettema T.J."/>
        </authorList>
    </citation>
    <scope>NUCLEOTIDE SEQUENCE</scope>
</reference>
<dbReference type="EMBL" id="LAZR01009647">
    <property type="protein sequence ID" value="KKM71387.1"/>
    <property type="molecule type" value="Genomic_DNA"/>
</dbReference>
<sequence>MPDRSKVFNDERQSFFRRLWRSVFPEALTASERRSISRDRPARRVGRVQVVLPLPNGETTTEIVEGDFISITSSDEFVSVRYGVGEGQVAVFHRPISVRRIP</sequence>
<organism evidence="1">
    <name type="scientific">marine sediment metagenome</name>
    <dbReference type="NCBI Taxonomy" id="412755"/>
    <lineage>
        <taxon>unclassified sequences</taxon>
        <taxon>metagenomes</taxon>
        <taxon>ecological metagenomes</taxon>
    </lineage>
</organism>
<gene>
    <name evidence="1" type="ORF">LCGC14_1431100</name>
</gene>
<protein>
    <submittedName>
        <fullName evidence="1">Uncharacterized protein</fullName>
    </submittedName>
</protein>
<evidence type="ECO:0000313" key="1">
    <source>
        <dbReference type="EMBL" id="KKM71387.1"/>
    </source>
</evidence>
<dbReference type="AlphaFoldDB" id="A0A0F9MQA1"/>
<comment type="caution">
    <text evidence="1">The sequence shown here is derived from an EMBL/GenBank/DDBJ whole genome shotgun (WGS) entry which is preliminary data.</text>
</comment>
<proteinExistence type="predicted"/>
<accession>A0A0F9MQA1</accession>
<name>A0A0F9MQA1_9ZZZZ</name>